<evidence type="ECO:0000256" key="1">
    <source>
        <dbReference type="SAM" id="MobiDB-lite"/>
    </source>
</evidence>
<evidence type="ECO:0000313" key="3">
    <source>
        <dbReference type="EMBL" id="KAF1974612.1"/>
    </source>
</evidence>
<organism evidence="3 4">
    <name type="scientific">Bimuria novae-zelandiae CBS 107.79</name>
    <dbReference type="NCBI Taxonomy" id="1447943"/>
    <lineage>
        <taxon>Eukaryota</taxon>
        <taxon>Fungi</taxon>
        <taxon>Dikarya</taxon>
        <taxon>Ascomycota</taxon>
        <taxon>Pezizomycotina</taxon>
        <taxon>Dothideomycetes</taxon>
        <taxon>Pleosporomycetidae</taxon>
        <taxon>Pleosporales</taxon>
        <taxon>Massarineae</taxon>
        <taxon>Didymosphaeriaceae</taxon>
        <taxon>Bimuria</taxon>
    </lineage>
</organism>
<dbReference type="SUPFAM" id="SSF54695">
    <property type="entry name" value="POZ domain"/>
    <property type="match status" value="1"/>
</dbReference>
<feature type="compositionally biased region" description="Polar residues" evidence="1">
    <location>
        <begin position="274"/>
        <end position="283"/>
    </location>
</feature>
<evidence type="ECO:0000313" key="4">
    <source>
        <dbReference type="Proteomes" id="UP000800036"/>
    </source>
</evidence>
<feature type="region of interest" description="Disordered" evidence="1">
    <location>
        <begin position="249"/>
        <end position="305"/>
    </location>
</feature>
<accession>A0A6A5VF85</accession>
<proteinExistence type="predicted"/>
<feature type="region of interest" description="Disordered" evidence="1">
    <location>
        <begin position="320"/>
        <end position="412"/>
    </location>
</feature>
<feature type="compositionally biased region" description="Low complexity" evidence="1">
    <location>
        <begin position="365"/>
        <end position="391"/>
    </location>
</feature>
<feature type="compositionally biased region" description="Basic and acidic residues" evidence="1">
    <location>
        <begin position="403"/>
        <end position="412"/>
    </location>
</feature>
<dbReference type="OrthoDB" id="194443at2759"/>
<dbReference type="PANTHER" id="PTHR47843">
    <property type="entry name" value="BTB DOMAIN-CONTAINING PROTEIN-RELATED"/>
    <property type="match status" value="1"/>
</dbReference>
<evidence type="ECO:0000259" key="2">
    <source>
        <dbReference type="PROSITE" id="PS50097"/>
    </source>
</evidence>
<dbReference type="PROSITE" id="PS50097">
    <property type="entry name" value="BTB"/>
    <property type="match status" value="1"/>
</dbReference>
<dbReference type="InterPro" id="IPR000210">
    <property type="entry name" value="BTB/POZ_dom"/>
</dbReference>
<keyword evidence="4" id="KW-1185">Reference proteome</keyword>
<feature type="compositionally biased region" description="Polar residues" evidence="1">
    <location>
        <begin position="295"/>
        <end position="305"/>
    </location>
</feature>
<name>A0A6A5VF85_9PLEO</name>
<feature type="domain" description="BTB" evidence="2">
    <location>
        <begin position="20"/>
        <end position="89"/>
    </location>
</feature>
<dbReference type="PANTHER" id="PTHR47843:SF2">
    <property type="entry name" value="BTB DOMAIN-CONTAINING PROTEIN"/>
    <property type="match status" value="1"/>
</dbReference>
<dbReference type="Pfam" id="PF00651">
    <property type="entry name" value="BTB"/>
    <property type="match status" value="1"/>
</dbReference>
<feature type="compositionally biased region" description="Polar residues" evidence="1">
    <location>
        <begin position="332"/>
        <end position="348"/>
    </location>
</feature>
<feature type="compositionally biased region" description="Low complexity" evidence="1">
    <location>
        <begin position="251"/>
        <end position="269"/>
    </location>
</feature>
<dbReference type="SMART" id="SM00225">
    <property type="entry name" value="BTB"/>
    <property type="match status" value="1"/>
</dbReference>
<dbReference type="Proteomes" id="UP000800036">
    <property type="component" value="Unassembled WGS sequence"/>
</dbReference>
<dbReference type="EMBL" id="ML976674">
    <property type="protein sequence ID" value="KAF1974612.1"/>
    <property type="molecule type" value="Genomic_DNA"/>
</dbReference>
<dbReference type="InterPro" id="IPR011333">
    <property type="entry name" value="SKP1/BTB/POZ_sf"/>
</dbReference>
<gene>
    <name evidence="3" type="ORF">BU23DRAFT_96408</name>
</gene>
<protein>
    <recommendedName>
        <fullName evidence="2">BTB domain-containing protein</fullName>
    </recommendedName>
</protein>
<dbReference type="CDD" id="cd18186">
    <property type="entry name" value="BTB_POZ_ZBTB_KLHL-like"/>
    <property type="match status" value="1"/>
</dbReference>
<dbReference type="AlphaFoldDB" id="A0A6A5VF85"/>
<sequence length="412" mass="45315">MATTKKSEPPSLSTLARGGNMITVDVGEEHVKYSVYAELISYYSNYFKATLHGPWKEAEDRVIELPDIEPRVFDIFIDWLYTQKLPKKTLGWILPPPEQDTDSTRQFQLAERQMIKAYVLADRFIVPQFRVAIFDYFANLCNRCGTPPYYDAIIYAFDNLPPTSAMLTLLVKLHCAYWDEKSDTMDDRELKLREELPQDFFLRGMFQFAKMKDKPKAKEIACCDCHKETAPKEREGCDTCMPLPEVKEETQAGGDTQADTTDAGGDDQAPQIPTAPTENNGPVNNDEADQVDPDSANNGTATDQSIGLANQGDQIYPTSQAGEQAAGPADQSDGQTTEGDQASQNIQHDGQVDPITESAAPSEGATEPTEVVAESVETSVSEAETTSTSESNGVAIPTSEAHVSVDDRVMDA</sequence>
<reference evidence="3" key="1">
    <citation type="journal article" date="2020" name="Stud. Mycol.">
        <title>101 Dothideomycetes genomes: a test case for predicting lifestyles and emergence of pathogens.</title>
        <authorList>
            <person name="Haridas S."/>
            <person name="Albert R."/>
            <person name="Binder M."/>
            <person name="Bloem J."/>
            <person name="Labutti K."/>
            <person name="Salamov A."/>
            <person name="Andreopoulos B."/>
            <person name="Baker S."/>
            <person name="Barry K."/>
            <person name="Bills G."/>
            <person name="Bluhm B."/>
            <person name="Cannon C."/>
            <person name="Castanera R."/>
            <person name="Culley D."/>
            <person name="Daum C."/>
            <person name="Ezra D."/>
            <person name="Gonzalez J."/>
            <person name="Henrissat B."/>
            <person name="Kuo A."/>
            <person name="Liang C."/>
            <person name="Lipzen A."/>
            <person name="Lutzoni F."/>
            <person name="Magnuson J."/>
            <person name="Mondo S."/>
            <person name="Nolan M."/>
            <person name="Ohm R."/>
            <person name="Pangilinan J."/>
            <person name="Park H.-J."/>
            <person name="Ramirez L."/>
            <person name="Alfaro M."/>
            <person name="Sun H."/>
            <person name="Tritt A."/>
            <person name="Yoshinaga Y."/>
            <person name="Zwiers L.-H."/>
            <person name="Turgeon B."/>
            <person name="Goodwin S."/>
            <person name="Spatafora J."/>
            <person name="Crous P."/>
            <person name="Grigoriev I."/>
        </authorList>
    </citation>
    <scope>NUCLEOTIDE SEQUENCE</scope>
    <source>
        <strain evidence="3">CBS 107.79</strain>
    </source>
</reference>
<dbReference type="Gene3D" id="3.30.710.10">
    <property type="entry name" value="Potassium Channel Kv1.1, Chain A"/>
    <property type="match status" value="1"/>
</dbReference>